<name>A0ABQ7B175_BRACR</name>
<sequence>MYSDEYPKLPALGTISSSHLAISIKLDFFINQVKVQDSYNQLASGGEFEICATCCLQRFMVNFFTVELCCAPTSSNYGELLVAASFLVEESPQRRITPRKSDHLHGRLEWLCLVLSVRK</sequence>
<organism evidence="1 2">
    <name type="scientific">Brassica cretica</name>
    <name type="common">Mustard</name>
    <dbReference type="NCBI Taxonomy" id="69181"/>
    <lineage>
        <taxon>Eukaryota</taxon>
        <taxon>Viridiplantae</taxon>
        <taxon>Streptophyta</taxon>
        <taxon>Embryophyta</taxon>
        <taxon>Tracheophyta</taxon>
        <taxon>Spermatophyta</taxon>
        <taxon>Magnoliopsida</taxon>
        <taxon>eudicotyledons</taxon>
        <taxon>Gunneridae</taxon>
        <taxon>Pentapetalae</taxon>
        <taxon>rosids</taxon>
        <taxon>malvids</taxon>
        <taxon>Brassicales</taxon>
        <taxon>Brassicaceae</taxon>
        <taxon>Brassiceae</taxon>
        <taxon>Brassica</taxon>
    </lineage>
</organism>
<evidence type="ECO:0000313" key="1">
    <source>
        <dbReference type="EMBL" id="KAF3520033.1"/>
    </source>
</evidence>
<keyword evidence="2" id="KW-1185">Reference proteome</keyword>
<accession>A0ABQ7B175</accession>
<reference evidence="1 2" key="1">
    <citation type="journal article" date="2020" name="BMC Genomics">
        <title>Intraspecific diversification of the crop wild relative Brassica cretica Lam. using demographic model selection.</title>
        <authorList>
            <person name="Kioukis A."/>
            <person name="Michalopoulou V.A."/>
            <person name="Briers L."/>
            <person name="Pirintsos S."/>
            <person name="Studholme D.J."/>
            <person name="Pavlidis P."/>
            <person name="Sarris P.F."/>
        </authorList>
    </citation>
    <scope>NUCLEOTIDE SEQUENCE [LARGE SCALE GENOMIC DNA]</scope>
    <source>
        <strain evidence="2">cv. PFS-1207/04</strain>
    </source>
</reference>
<comment type="caution">
    <text evidence="1">The sequence shown here is derived from an EMBL/GenBank/DDBJ whole genome shotgun (WGS) entry which is preliminary data.</text>
</comment>
<proteinExistence type="predicted"/>
<protein>
    <submittedName>
        <fullName evidence="1">Uncharacterized protein</fullName>
    </submittedName>
</protein>
<gene>
    <name evidence="1" type="ORF">DY000_02060691</name>
</gene>
<dbReference type="EMBL" id="QGKV02001556">
    <property type="protein sequence ID" value="KAF3520033.1"/>
    <property type="molecule type" value="Genomic_DNA"/>
</dbReference>
<dbReference type="Proteomes" id="UP000266723">
    <property type="component" value="Unassembled WGS sequence"/>
</dbReference>
<evidence type="ECO:0000313" key="2">
    <source>
        <dbReference type="Proteomes" id="UP000266723"/>
    </source>
</evidence>